<organism evidence="1 2">
    <name type="scientific">Deferribacter desulfuricans (strain DSM 14783 / JCM 11476 / NBRC 101012 / SSM1)</name>
    <dbReference type="NCBI Taxonomy" id="639282"/>
    <lineage>
        <taxon>Bacteria</taxon>
        <taxon>Pseudomonadati</taxon>
        <taxon>Deferribacterota</taxon>
        <taxon>Deferribacteres</taxon>
        <taxon>Deferribacterales</taxon>
        <taxon>Deferribacteraceae</taxon>
        <taxon>Deferribacter</taxon>
    </lineage>
</organism>
<dbReference type="Proteomes" id="UP000001520">
    <property type="component" value="Chromosome"/>
</dbReference>
<dbReference type="EMBL" id="AP011529">
    <property type="protein sequence ID" value="BAI80827.1"/>
    <property type="molecule type" value="Genomic_DNA"/>
</dbReference>
<evidence type="ECO:0008006" key="3">
    <source>
        <dbReference type="Google" id="ProtNLM"/>
    </source>
</evidence>
<dbReference type="AlphaFoldDB" id="D3PE04"/>
<dbReference type="SUPFAM" id="SSF88713">
    <property type="entry name" value="Glycoside hydrolase/deacetylase"/>
    <property type="match status" value="1"/>
</dbReference>
<gene>
    <name evidence="1" type="ordered locus">DEFDS_1366</name>
</gene>
<dbReference type="CDD" id="cd10936">
    <property type="entry name" value="CE4_DAC2"/>
    <property type="match status" value="1"/>
</dbReference>
<dbReference type="PANTHER" id="PTHR30105">
    <property type="entry name" value="UNCHARACTERIZED YIBQ-RELATED"/>
    <property type="match status" value="1"/>
</dbReference>
<sequence>MLILLIILITVNIKVSKVKQDISRVEKNLTNVENIKKNLKAFFFDLEIDKSLIQQSVVKNGSSIVLIYKINSNNSDTLLYNLTNFLKHNNFQSISIKNDIISAKKGDILIQFKINKNPYTHTNDYSKNTNQNLKHNSKKMLAIIIDDCGNNLKLAKKLANIPYPITFSIIPHLKYSKETAEIARKFNKPVFLHLPMQPKSYPSTDPGMGAIYLNTPKSLIKIIIKKNVESIGKIDGANNHMGSALTESREKMFEVLNELKNYTDIFVDSHTSSKTVAYNVCKKLNMRCGLNNKFIDNIDDKNSIKEILYKSLSLFQKQDKVIIIGHLKENTIEVLSEELPKISKKNIKITNILEVVN</sequence>
<accession>D3PE04</accession>
<evidence type="ECO:0000313" key="2">
    <source>
        <dbReference type="Proteomes" id="UP000001520"/>
    </source>
</evidence>
<proteinExistence type="predicted"/>
<dbReference type="InterPro" id="IPR006837">
    <property type="entry name" value="Divergent_DAC"/>
</dbReference>
<evidence type="ECO:0000313" key="1">
    <source>
        <dbReference type="EMBL" id="BAI80827.1"/>
    </source>
</evidence>
<keyword evidence="2" id="KW-1185">Reference proteome</keyword>
<dbReference type="HOGENOM" id="CLU_041643_6_1_0"/>
<dbReference type="Gene3D" id="3.20.20.370">
    <property type="entry name" value="Glycoside hydrolase/deacetylase"/>
    <property type="match status" value="1"/>
</dbReference>
<reference evidence="1 2" key="1">
    <citation type="journal article" date="2010" name="DNA Res.">
        <title>Bacterial lifestyle in a deep-sea hydrothermal vent chimney revealed by the genome sequence of the thermophilic bacterium Deferribacter desulfuricans SSM1.</title>
        <authorList>
            <person name="Takaki Y."/>
            <person name="Shimamura S."/>
            <person name="Nakagawa S."/>
            <person name="Fukuhara Y."/>
            <person name="Horikawa H."/>
            <person name="Ankai A."/>
            <person name="Harada T."/>
            <person name="Hosoyama A."/>
            <person name="Oguchi A."/>
            <person name="Fukui S."/>
            <person name="Fujita N."/>
            <person name="Takami H."/>
            <person name="Takai K."/>
        </authorList>
    </citation>
    <scope>NUCLEOTIDE SEQUENCE [LARGE SCALE GENOMIC DNA]</scope>
    <source>
        <strain evidence="2">DSM 14783 / JCM 11476 / NBRC 101012 / SSM1</strain>
    </source>
</reference>
<protein>
    <recommendedName>
        <fullName evidence="3">Divergent polysaccharide deacetylase family protein</fullName>
    </recommendedName>
</protein>
<dbReference type="eggNOG" id="COG2861">
    <property type="taxonomic scope" value="Bacteria"/>
</dbReference>
<dbReference type="STRING" id="639282.DEFDS_1366"/>
<dbReference type="Pfam" id="PF04748">
    <property type="entry name" value="Polysacc_deac_2"/>
    <property type="match status" value="1"/>
</dbReference>
<dbReference type="KEGG" id="ddf:DEFDS_1366"/>
<dbReference type="GO" id="GO:0005975">
    <property type="term" value="P:carbohydrate metabolic process"/>
    <property type="evidence" value="ECO:0007669"/>
    <property type="project" value="InterPro"/>
</dbReference>
<name>D3PE04_DEFDS</name>
<dbReference type="InterPro" id="IPR011330">
    <property type="entry name" value="Glyco_hydro/deAcase_b/a-brl"/>
</dbReference>
<dbReference type="PANTHER" id="PTHR30105:SF2">
    <property type="entry name" value="DIVERGENT POLYSACCHARIDE DEACETYLASE SUPERFAMILY"/>
    <property type="match status" value="1"/>
</dbReference>